<evidence type="ECO:0000256" key="6">
    <source>
        <dbReference type="ARBA" id="ARBA00022517"/>
    </source>
</evidence>
<evidence type="ECO:0000256" key="1">
    <source>
        <dbReference type="ARBA" id="ARBA00002883"/>
    </source>
</evidence>
<feature type="domain" description="UTP25 NTP hydrolase-like" evidence="13">
    <location>
        <begin position="252"/>
        <end position="503"/>
    </location>
</feature>
<evidence type="ECO:0000256" key="3">
    <source>
        <dbReference type="ARBA" id="ARBA00009223"/>
    </source>
</evidence>
<keyword evidence="15" id="KW-1185">Reference proteome</keyword>
<gene>
    <name evidence="14" type="ORF">BDZ85DRAFT_321560</name>
</gene>
<feature type="compositionally biased region" description="Acidic residues" evidence="11">
    <location>
        <begin position="42"/>
        <end position="60"/>
    </location>
</feature>
<dbReference type="OrthoDB" id="10264378at2759"/>
<dbReference type="AlphaFoldDB" id="A0A6A6G3E8"/>
<keyword evidence="9 10" id="KW-0687">Ribonucleoprotein</keyword>
<comment type="subcellular location">
    <subcellularLocation>
        <location evidence="2 10">Nucleus</location>
        <location evidence="2 10">Nucleolus</location>
    </subcellularLocation>
</comment>
<evidence type="ECO:0000256" key="2">
    <source>
        <dbReference type="ARBA" id="ARBA00004604"/>
    </source>
</evidence>
<feature type="compositionally biased region" description="Acidic residues" evidence="11">
    <location>
        <begin position="112"/>
        <end position="128"/>
    </location>
</feature>
<evidence type="ECO:0000313" key="14">
    <source>
        <dbReference type="EMBL" id="KAF2220099.1"/>
    </source>
</evidence>
<evidence type="ECO:0000313" key="15">
    <source>
        <dbReference type="Proteomes" id="UP000799538"/>
    </source>
</evidence>
<evidence type="ECO:0000256" key="7">
    <source>
        <dbReference type="ARBA" id="ARBA00022552"/>
    </source>
</evidence>
<evidence type="ECO:0000256" key="11">
    <source>
        <dbReference type="SAM" id="MobiDB-lite"/>
    </source>
</evidence>
<organism evidence="14 15">
    <name type="scientific">Elsinoe ampelina</name>
    <dbReference type="NCBI Taxonomy" id="302913"/>
    <lineage>
        <taxon>Eukaryota</taxon>
        <taxon>Fungi</taxon>
        <taxon>Dikarya</taxon>
        <taxon>Ascomycota</taxon>
        <taxon>Pezizomycotina</taxon>
        <taxon>Dothideomycetes</taxon>
        <taxon>Dothideomycetidae</taxon>
        <taxon>Myriangiales</taxon>
        <taxon>Elsinoaceae</taxon>
        <taxon>Elsinoe</taxon>
    </lineage>
</organism>
<keyword evidence="8 10" id="KW-0539">Nucleus</keyword>
<evidence type="ECO:0000256" key="5">
    <source>
        <dbReference type="ARBA" id="ARBA00015422"/>
    </source>
</evidence>
<evidence type="ECO:0000256" key="4">
    <source>
        <dbReference type="ARBA" id="ARBA00011192"/>
    </source>
</evidence>
<dbReference type="PANTHER" id="PTHR12933">
    <property type="entry name" value="ORF PROTEIN-RELATED"/>
    <property type="match status" value="1"/>
</dbReference>
<dbReference type="Pfam" id="PF06862">
    <property type="entry name" value="Utp25_C"/>
    <property type="match status" value="1"/>
</dbReference>
<dbReference type="PANTHER" id="PTHR12933:SF0">
    <property type="entry name" value="U3 SMALL NUCLEOLAR RNA-ASSOCIATED PROTEIN 25 HOMOLOG"/>
    <property type="match status" value="1"/>
</dbReference>
<dbReference type="GO" id="GO:0032040">
    <property type="term" value="C:small-subunit processome"/>
    <property type="evidence" value="ECO:0007669"/>
    <property type="project" value="TreeGrafter"/>
</dbReference>
<name>A0A6A6G3E8_9PEZI</name>
<feature type="compositionally biased region" description="Acidic residues" evidence="11">
    <location>
        <begin position="137"/>
        <end position="160"/>
    </location>
</feature>
<sequence>MVPKFGNRGRTEKRKPFANGGSKGNANYEKSEQGRKNVKQEEEFDAQIDDGGDSASDDEEPGKAGPTAYATLLQTLGKTNDSNSRPRKRRKLSSSDAERTFGKVNGKAVEESQGEIDSEDSDEDESGDDQGSHLGSEEDEEVADGEGLDGGESADEDDVSGDPFNDHFTTNDALAARIKNADGKKWQSTATEKDGWKLVWQYPDDSPKGAARKRYKSSKDLPLKKRLEDPAASLNIPDSNESLETLNAVFNYQSLLHGGRTPANGEHLRDITSLHALNHVLKGRDKVIRNNERLAKAGDDVPDDLDVRDQGFTRPKVLILLETREQCYKWVSSILRFFEPDQKENWSRFADAFHSEDHIPEHMPDDYRDIFEGNADNDFRIGIKFTRKTIKFFSAFYQSDILLCSPLGLRRIIASPDPKSRDHDFLSSIEIAILDQTSAMLQQNWSHVTFVMSHLNLQPRDSHGADFTRVRPFYLDGHASHLRQTLIYTAHITPEIQSLFSTTLTLSGRLKLSPLHPGTITLPLPAPIRQTFTRYHSPHPSSDPDSRFAFFTATIVPWIVKTAALSPSSSSSSPAGILVFVPSYLDFVRVRNFFASSPATENLAFGQVSEYSPVSEQRRARSHFVSGRNGVLLYSGRAHHFHRYRIRGVRRVVWYAVPEDEGFWNEVNGWVGESVVRGEIGEGEAGVRAVFGRWDGLKLERVVGSARVGPMVRGEGGDVFDFV</sequence>
<proteinExistence type="inferred from homology"/>
<comment type="function">
    <text evidence="1 10">DEAD-box RNA helicase-like protein required for pre-18S rRNA processing, specifically at sites A0, A1, and A2.</text>
</comment>
<evidence type="ECO:0000259" key="13">
    <source>
        <dbReference type="Pfam" id="PF22916"/>
    </source>
</evidence>
<accession>A0A6A6G3E8</accession>
<evidence type="ECO:0000256" key="8">
    <source>
        <dbReference type="ARBA" id="ARBA00023242"/>
    </source>
</evidence>
<dbReference type="GO" id="GO:0019843">
    <property type="term" value="F:rRNA binding"/>
    <property type="evidence" value="ECO:0007669"/>
    <property type="project" value="TreeGrafter"/>
</dbReference>
<feature type="region of interest" description="Disordered" evidence="11">
    <location>
        <begin position="1"/>
        <end position="168"/>
    </location>
</feature>
<dbReference type="InterPro" id="IPR053939">
    <property type="entry name" value="UTP25_C"/>
</dbReference>
<dbReference type="Pfam" id="PF22916">
    <property type="entry name" value="UTP25_NTPase-like"/>
    <property type="match status" value="1"/>
</dbReference>
<evidence type="ECO:0000256" key="10">
    <source>
        <dbReference type="RuleBase" id="RU365070"/>
    </source>
</evidence>
<evidence type="ECO:0000259" key="12">
    <source>
        <dbReference type="Pfam" id="PF06862"/>
    </source>
</evidence>
<feature type="compositionally biased region" description="Polar residues" evidence="11">
    <location>
        <begin position="72"/>
        <end position="81"/>
    </location>
</feature>
<keyword evidence="7 10" id="KW-0698">rRNA processing</keyword>
<dbReference type="Proteomes" id="UP000799538">
    <property type="component" value="Unassembled WGS sequence"/>
</dbReference>
<dbReference type="InterPro" id="IPR053940">
    <property type="entry name" value="UTP25_NTPase-like"/>
</dbReference>
<feature type="compositionally biased region" description="Basic and acidic residues" evidence="11">
    <location>
        <begin position="29"/>
        <end position="41"/>
    </location>
</feature>
<reference evidence="15" key="1">
    <citation type="journal article" date="2020" name="Stud. Mycol.">
        <title>101 Dothideomycetes genomes: A test case for predicting lifestyles and emergence of pathogens.</title>
        <authorList>
            <person name="Haridas S."/>
            <person name="Albert R."/>
            <person name="Binder M."/>
            <person name="Bloem J."/>
            <person name="LaButti K."/>
            <person name="Salamov A."/>
            <person name="Andreopoulos B."/>
            <person name="Baker S."/>
            <person name="Barry K."/>
            <person name="Bills G."/>
            <person name="Bluhm B."/>
            <person name="Cannon C."/>
            <person name="Castanera R."/>
            <person name="Culley D."/>
            <person name="Daum C."/>
            <person name="Ezra D."/>
            <person name="Gonzalez J."/>
            <person name="Henrissat B."/>
            <person name="Kuo A."/>
            <person name="Liang C."/>
            <person name="Lipzen A."/>
            <person name="Lutzoni F."/>
            <person name="Magnuson J."/>
            <person name="Mondo S."/>
            <person name="Nolan M."/>
            <person name="Ohm R."/>
            <person name="Pangilinan J."/>
            <person name="Park H.-J."/>
            <person name="Ramirez L."/>
            <person name="Alfaro M."/>
            <person name="Sun H."/>
            <person name="Tritt A."/>
            <person name="Yoshinaga Y."/>
            <person name="Zwiers L.-H."/>
            <person name="Turgeon B."/>
            <person name="Goodwin S."/>
            <person name="Spatafora J."/>
            <person name="Crous P."/>
            <person name="Grigoriev I."/>
        </authorList>
    </citation>
    <scope>NUCLEOTIDE SEQUENCE [LARGE SCALE GENOMIC DNA]</scope>
    <source>
        <strain evidence="15">CECT 20119</strain>
    </source>
</reference>
<dbReference type="GO" id="GO:0034511">
    <property type="term" value="F:U3 snoRNA binding"/>
    <property type="evidence" value="ECO:0007669"/>
    <property type="project" value="InterPro"/>
</dbReference>
<comment type="subunit">
    <text evidence="4 10">Component of the ribosomal small subunit (SSU) processome composed of at least 40 protein subunits and snoRNA U3.</text>
</comment>
<dbReference type="GO" id="GO:0000462">
    <property type="term" value="P:maturation of SSU-rRNA from tricistronic rRNA transcript (SSU-rRNA, 5.8S rRNA, LSU-rRNA)"/>
    <property type="evidence" value="ECO:0007669"/>
    <property type="project" value="TreeGrafter"/>
</dbReference>
<feature type="domain" description="UTP25 C-terminal" evidence="12">
    <location>
        <begin position="526"/>
        <end position="722"/>
    </location>
</feature>
<evidence type="ECO:0000256" key="9">
    <source>
        <dbReference type="ARBA" id="ARBA00023274"/>
    </source>
</evidence>
<comment type="similarity">
    <text evidence="3 10">Belongs to the UTP25 family.</text>
</comment>
<protein>
    <recommendedName>
        <fullName evidence="5 10">U3 small nucleolar RNA-associated protein 25</fullName>
        <shortName evidence="10">U3 snoRNA-associated protein 25</shortName>
    </recommendedName>
</protein>
<keyword evidence="6 10" id="KW-0690">Ribosome biogenesis</keyword>
<dbReference type="InterPro" id="IPR010678">
    <property type="entry name" value="UTP25"/>
</dbReference>
<dbReference type="EMBL" id="ML992513">
    <property type="protein sequence ID" value="KAF2220099.1"/>
    <property type="molecule type" value="Genomic_DNA"/>
</dbReference>